<evidence type="ECO:0000313" key="3">
    <source>
        <dbReference type="Proteomes" id="UP000028524"/>
    </source>
</evidence>
<dbReference type="OrthoDB" id="5156742at2759"/>
<accession>A0A084QKV7</accession>
<feature type="region of interest" description="Disordered" evidence="1">
    <location>
        <begin position="141"/>
        <end position="199"/>
    </location>
</feature>
<evidence type="ECO:0000256" key="1">
    <source>
        <dbReference type="SAM" id="MobiDB-lite"/>
    </source>
</evidence>
<name>A0A084QKV7_STAC4</name>
<keyword evidence="3" id="KW-1185">Reference proteome</keyword>
<evidence type="ECO:0000313" key="2">
    <source>
        <dbReference type="EMBL" id="KFA64592.1"/>
    </source>
</evidence>
<protein>
    <submittedName>
        <fullName evidence="2">Uncharacterized protein</fullName>
    </submittedName>
</protein>
<feature type="compositionally biased region" description="Basic and acidic residues" evidence="1">
    <location>
        <begin position="143"/>
        <end position="163"/>
    </location>
</feature>
<reference evidence="2 3" key="1">
    <citation type="journal article" date="2014" name="BMC Genomics">
        <title>Comparative genome sequencing reveals chemotype-specific gene clusters in the toxigenic black mold Stachybotrys.</title>
        <authorList>
            <person name="Semeiks J."/>
            <person name="Borek D."/>
            <person name="Otwinowski Z."/>
            <person name="Grishin N.V."/>
        </authorList>
    </citation>
    <scope>NUCLEOTIDE SEQUENCE [LARGE SCALE GENOMIC DNA]</scope>
    <source>
        <strain evidence="2 3">IBT 40285</strain>
    </source>
</reference>
<sequence length="199" mass="22114">MVSSLTEQNTPSPAPDMDSQLDGSAILGEVPEIFDERASEIESNYNAVLEDKENQGDALLMLRNTRYSMKARSVSETFKYKVKIHRPGKDGRVWIGFIPQQFGLANIKLRVQYIREHDTSAPSMNSTPLRPRRQSHDAITAFDESRSNDSPDPGETRHAKIDTTEPQNDGHTPPGSPRKRALSPDATGAAGKRQKKQDA</sequence>
<dbReference type="InParanoid" id="A0A084QKV7"/>
<gene>
    <name evidence="2" type="ORF">S40285_10840</name>
</gene>
<organism evidence="2 3">
    <name type="scientific">Stachybotrys chlorohalonatus (strain IBT 40285)</name>
    <dbReference type="NCBI Taxonomy" id="1283841"/>
    <lineage>
        <taxon>Eukaryota</taxon>
        <taxon>Fungi</taxon>
        <taxon>Dikarya</taxon>
        <taxon>Ascomycota</taxon>
        <taxon>Pezizomycotina</taxon>
        <taxon>Sordariomycetes</taxon>
        <taxon>Hypocreomycetidae</taxon>
        <taxon>Hypocreales</taxon>
        <taxon>Stachybotryaceae</taxon>
        <taxon>Stachybotrys</taxon>
    </lineage>
</organism>
<dbReference type="Proteomes" id="UP000028524">
    <property type="component" value="Unassembled WGS sequence"/>
</dbReference>
<dbReference type="HOGENOM" id="CLU_1372998_0_0_1"/>
<proteinExistence type="predicted"/>
<dbReference type="EMBL" id="KL660666">
    <property type="protein sequence ID" value="KFA64592.1"/>
    <property type="molecule type" value="Genomic_DNA"/>
</dbReference>
<feature type="region of interest" description="Disordered" evidence="1">
    <location>
        <begin position="1"/>
        <end position="22"/>
    </location>
</feature>
<dbReference type="AlphaFoldDB" id="A0A084QKV7"/>
<feature type="compositionally biased region" description="Polar residues" evidence="1">
    <location>
        <begin position="1"/>
        <end position="11"/>
    </location>
</feature>